<proteinExistence type="predicted"/>
<dbReference type="RefSeq" id="XP_009827192.1">
    <property type="nucleotide sequence ID" value="XM_009828890.1"/>
</dbReference>
<evidence type="ECO:0000256" key="2">
    <source>
        <dbReference type="SAM" id="Phobius"/>
    </source>
</evidence>
<keyword evidence="2" id="KW-1133">Transmembrane helix</keyword>
<feature type="transmembrane region" description="Helical" evidence="2">
    <location>
        <begin position="102"/>
        <end position="126"/>
    </location>
</feature>
<dbReference type="VEuPathDB" id="FungiDB:H257_04391"/>
<keyword evidence="2" id="KW-0812">Transmembrane</keyword>
<feature type="transmembrane region" description="Helical" evidence="2">
    <location>
        <begin position="70"/>
        <end position="90"/>
    </location>
</feature>
<sequence length="138" mass="14296">MLFRRVEGPSSAALSAWRGVASSGRSATTGEGGEVTASCEVDGGSPTDGPPWTWWPLDTGRVWVNTSATLIATFLSSSVWISATGCFFLGMSLGRPTDGMDFATASATLNAITLSLGFTTLAFFCLRGASSVIDGWSA</sequence>
<organism evidence="3">
    <name type="scientific">Aphanomyces astaci</name>
    <name type="common">Crayfish plague agent</name>
    <dbReference type="NCBI Taxonomy" id="112090"/>
    <lineage>
        <taxon>Eukaryota</taxon>
        <taxon>Sar</taxon>
        <taxon>Stramenopiles</taxon>
        <taxon>Oomycota</taxon>
        <taxon>Saprolegniomycetes</taxon>
        <taxon>Saprolegniales</taxon>
        <taxon>Verrucalvaceae</taxon>
        <taxon>Aphanomyces</taxon>
    </lineage>
</organism>
<accession>W4GVQ9</accession>
<reference evidence="3" key="1">
    <citation type="submission" date="2013-12" db="EMBL/GenBank/DDBJ databases">
        <title>The Genome Sequence of Aphanomyces astaci APO3.</title>
        <authorList>
            <consortium name="The Broad Institute Genomics Platform"/>
            <person name="Russ C."/>
            <person name="Tyler B."/>
            <person name="van West P."/>
            <person name="Dieguez-Uribeondo J."/>
            <person name="Young S.K."/>
            <person name="Zeng Q."/>
            <person name="Gargeya S."/>
            <person name="Fitzgerald M."/>
            <person name="Abouelleil A."/>
            <person name="Alvarado L."/>
            <person name="Chapman S.B."/>
            <person name="Gainer-Dewar J."/>
            <person name="Goldberg J."/>
            <person name="Griggs A."/>
            <person name="Gujja S."/>
            <person name="Hansen M."/>
            <person name="Howarth C."/>
            <person name="Imamovic A."/>
            <person name="Ireland A."/>
            <person name="Larimer J."/>
            <person name="McCowan C."/>
            <person name="Murphy C."/>
            <person name="Pearson M."/>
            <person name="Poon T.W."/>
            <person name="Priest M."/>
            <person name="Roberts A."/>
            <person name="Saif S."/>
            <person name="Shea T."/>
            <person name="Sykes S."/>
            <person name="Wortman J."/>
            <person name="Nusbaum C."/>
            <person name="Birren B."/>
        </authorList>
    </citation>
    <scope>NUCLEOTIDE SEQUENCE [LARGE SCALE GENOMIC DNA]</scope>
    <source>
        <strain evidence="3">APO3</strain>
    </source>
</reference>
<dbReference type="EMBL" id="KI913120">
    <property type="protein sequence ID" value="ETV83762.1"/>
    <property type="molecule type" value="Genomic_DNA"/>
</dbReference>
<protein>
    <submittedName>
        <fullName evidence="3">Uncharacterized protein</fullName>
    </submittedName>
</protein>
<keyword evidence="2" id="KW-0472">Membrane</keyword>
<gene>
    <name evidence="3" type="ORF">H257_04391</name>
</gene>
<evidence type="ECO:0000256" key="1">
    <source>
        <dbReference type="SAM" id="MobiDB-lite"/>
    </source>
</evidence>
<evidence type="ECO:0000313" key="3">
    <source>
        <dbReference type="EMBL" id="ETV83762.1"/>
    </source>
</evidence>
<dbReference type="GeneID" id="20806387"/>
<dbReference type="AlphaFoldDB" id="W4GVQ9"/>
<name>W4GVQ9_APHAT</name>
<feature type="region of interest" description="Disordered" evidence="1">
    <location>
        <begin position="23"/>
        <end position="47"/>
    </location>
</feature>